<dbReference type="Proteomes" id="UP000198896">
    <property type="component" value="Unassembled WGS sequence"/>
</dbReference>
<proteinExistence type="predicted"/>
<sequence length="540" mass="61834">MRYAVDRYAIGTEIEVCADDFYGKYIPNKLSRFRCPECGEIVYFRSKGGNQPNHFYHKVKTDQTPECDKRVDGHAKLSLYQRVGLSLYLTGVVSGNLQLNIGFPAIGRHLLMQAETQKLIVNIIGDNNTKIAKRIDSSNFFEDRLTLIPVNFVPKNTRNYSIEISGTSSMRLFSKQWAGFADGFGVGGAIFSFEETGGKKIRRGDCISTQRTYYLVTKIGIPPHKEIKCTEIGKLYLKNNAYKVYVFEINVDLDNKARFLAVSDYFNRFFGVVLLEKQPELIPLWPPVVVQEFFIPVKNNSSVVCSVSSGNSSPNVYLYKEFATAPVDLHRNRSGGYTTEIYVGKTPSILSVDRKYVGREAVFQDRFIIRPNFSYEIQIERPNHVITPWDKVTEDIFKSDFSVIANSKMELYIGSLNRTFRYEPIRSALTAIPYKTNTNEMYLIIESGIAFHIKAHVKGQRIEIEDKELAKSLTNCICGQMVPIPMWAYYGIRLLKRNGYLQTYHKIMALINNQEISIALLKQMRKPEFMRITNLNKLIK</sequence>
<evidence type="ECO:0000313" key="2">
    <source>
        <dbReference type="Proteomes" id="UP000198896"/>
    </source>
</evidence>
<evidence type="ECO:0000313" key="1">
    <source>
        <dbReference type="EMBL" id="SFE60723.1"/>
    </source>
</evidence>
<dbReference type="OrthoDB" id="1910173at2"/>
<keyword evidence="2" id="KW-1185">Reference proteome</keyword>
<protein>
    <submittedName>
        <fullName evidence="1">Uncharacterized protein</fullName>
    </submittedName>
</protein>
<dbReference type="AlphaFoldDB" id="A0A1I2BZ26"/>
<organism evidence="1 2">
    <name type="scientific">Succiniclasticum ruminis DSM 9236</name>
    <dbReference type="NCBI Taxonomy" id="1123323"/>
    <lineage>
        <taxon>Bacteria</taxon>
        <taxon>Bacillati</taxon>
        <taxon>Bacillota</taxon>
        <taxon>Negativicutes</taxon>
        <taxon>Acidaminococcales</taxon>
        <taxon>Acidaminococcaceae</taxon>
        <taxon>Succiniclasticum</taxon>
    </lineage>
</organism>
<accession>A0A1I2BZ26</accession>
<dbReference type="STRING" id="1123323.SAMN05216245_11044"/>
<gene>
    <name evidence="1" type="ORF">SAMN05216245_11044</name>
</gene>
<dbReference type="EMBL" id="FONL01000010">
    <property type="protein sequence ID" value="SFE60723.1"/>
    <property type="molecule type" value="Genomic_DNA"/>
</dbReference>
<reference evidence="1 2" key="1">
    <citation type="submission" date="2016-10" db="EMBL/GenBank/DDBJ databases">
        <authorList>
            <person name="de Groot N.N."/>
        </authorList>
    </citation>
    <scope>NUCLEOTIDE SEQUENCE [LARGE SCALE GENOMIC DNA]</scope>
    <source>
        <strain evidence="1 2">DSM 9236</strain>
    </source>
</reference>
<dbReference type="RefSeq" id="WP_093913705.1">
    <property type="nucleotide sequence ID" value="NZ_FONL01000010.1"/>
</dbReference>
<name>A0A1I2BZ26_9FIRM</name>